<feature type="domain" description="DUF4158" evidence="2">
    <location>
        <begin position="19"/>
        <end position="111"/>
    </location>
</feature>
<name>A0A7W7RSK3_9ACTN</name>
<feature type="region of interest" description="Disordered" evidence="1">
    <location>
        <begin position="113"/>
        <end position="133"/>
    </location>
</feature>
<accession>A0A7W7RSK3</accession>
<reference evidence="3 4" key="1">
    <citation type="submission" date="2020-08" db="EMBL/GenBank/DDBJ databases">
        <title>Sequencing the genomes of 1000 actinobacteria strains.</title>
        <authorList>
            <person name="Klenk H.-P."/>
        </authorList>
    </citation>
    <scope>NUCLEOTIDE SEQUENCE [LARGE SCALE GENOMIC DNA]</scope>
    <source>
        <strain evidence="3 4">DSM 43023</strain>
    </source>
</reference>
<comment type="caution">
    <text evidence="3">The sequence shown here is derived from an EMBL/GenBank/DDBJ whole genome shotgun (WGS) entry which is preliminary data.</text>
</comment>
<protein>
    <recommendedName>
        <fullName evidence="2">DUF4158 domain-containing protein</fullName>
    </recommendedName>
</protein>
<dbReference type="InterPro" id="IPR025296">
    <property type="entry name" value="DUF4158"/>
</dbReference>
<evidence type="ECO:0000313" key="4">
    <source>
        <dbReference type="Proteomes" id="UP000534286"/>
    </source>
</evidence>
<dbReference type="Proteomes" id="UP000534286">
    <property type="component" value="Unassembled WGS sequence"/>
</dbReference>
<keyword evidence="4" id="KW-1185">Reference proteome</keyword>
<dbReference type="Pfam" id="PF13700">
    <property type="entry name" value="DUF4158"/>
    <property type="match status" value="1"/>
</dbReference>
<evidence type="ECO:0000256" key="1">
    <source>
        <dbReference type="SAM" id="MobiDB-lite"/>
    </source>
</evidence>
<gene>
    <name evidence="3" type="ORF">FHR32_001721</name>
</gene>
<dbReference type="AlphaFoldDB" id="A0A7W7RSK3"/>
<evidence type="ECO:0000313" key="3">
    <source>
        <dbReference type="EMBL" id="MBB4937416.1"/>
    </source>
</evidence>
<organism evidence="3 4">
    <name type="scientific">Streptosporangium album</name>
    <dbReference type="NCBI Taxonomy" id="47479"/>
    <lineage>
        <taxon>Bacteria</taxon>
        <taxon>Bacillati</taxon>
        <taxon>Actinomycetota</taxon>
        <taxon>Actinomycetes</taxon>
        <taxon>Streptosporangiales</taxon>
        <taxon>Streptosporangiaceae</taxon>
        <taxon>Streptosporangium</taxon>
    </lineage>
</organism>
<evidence type="ECO:0000259" key="2">
    <source>
        <dbReference type="Pfam" id="PF13700"/>
    </source>
</evidence>
<sequence>MIIWWKRVVSTITGHAAEFLSDGRRAAYASFTEVPSLSDLEKFFFLDAFDRDVIARSCADSHRLGVAIRIGTVRYKGLFLEDPLTVPRPAVDYLAEQLGIGDASSVKKYADAVDRGHPDSRPGRDVAHRRFDA</sequence>
<proteinExistence type="predicted"/>
<dbReference type="EMBL" id="JACHJU010000001">
    <property type="protein sequence ID" value="MBB4937416.1"/>
    <property type="molecule type" value="Genomic_DNA"/>
</dbReference>